<accession>A0A9Q1JYB1</accession>
<dbReference type="Proteomes" id="UP001153076">
    <property type="component" value="Unassembled WGS sequence"/>
</dbReference>
<comment type="caution">
    <text evidence="1">The sequence shown here is derived from an EMBL/GenBank/DDBJ whole genome shotgun (WGS) entry which is preliminary data.</text>
</comment>
<proteinExistence type="predicted"/>
<dbReference type="AlphaFoldDB" id="A0A9Q1JYB1"/>
<gene>
    <name evidence="1" type="ORF">Cgig2_021346</name>
</gene>
<reference evidence="1" key="1">
    <citation type="submission" date="2022-04" db="EMBL/GenBank/DDBJ databases">
        <title>Carnegiea gigantea Genome sequencing and assembly v2.</title>
        <authorList>
            <person name="Copetti D."/>
            <person name="Sanderson M.J."/>
            <person name="Burquez A."/>
            <person name="Wojciechowski M.F."/>
        </authorList>
    </citation>
    <scope>NUCLEOTIDE SEQUENCE</scope>
    <source>
        <strain evidence="1">SGP5-SGP5p</strain>
        <tissue evidence="1">Aerial part</tissue>
    </source>
</reference>
<sequence>MWERLEELLQGLVAQELVSPFRQGLLQMGSEFLTKFHTPLLLLSLLLRNITERSLTVLSLSSHLLGGRQLAGAKVLAAIEWLGEVGLLVAAVTVPSSCSMSSLIVRGNDSGPAQVCGGVLLVVEPVERQRRCLAGPIGTVALGNFEGPDFVLLTAVLRLSVTGFCLNPSISTVDVPLHTLSESLHRSAVAVGGSAIQVLHSDQRSPRNFLGLEVGFGIPDSILGYPSLSLLTPYSPPHPKHLPPPL</sequence>
<protein>
    <submittedName>
        <fullName evidence="1">Uncharacterized protein</fullName>
    </submittedName>
</protein>
<evidence type="ECO:0000313" key="1">
    <source>
        <dbReference type="EMBL" id="KAJ8433339.1"/>
    </source>
</evidence>
<dbReference type="EMBL" id="JAKOGI010000548">
    <property type="protein sequence ID" value="KAJ8433339.1"/>
    <property type="molecule type" value="Genomic_DNA"/>
</dbReference>
<keyword evidence="2" id="KW-1185">Reference proteome</keyword>
<name>A0A9Q1JYB1_9CARY</name>
<organism evidence="1 2">
    <name type="scientific">Carnegiea gigantea</name>
    <dbReference type="NCBI Taxonomy" id="171969"/>
    <lineage>
        <taxon>Eukaryota</taxon>
        <taxon>Viridiplantae</taxon>
        <taxon>Streptophyta</taxon>
        <taxon>Embryophyta</taxon>
        <taxon>Tracheophyta</taxon>
        <taxon>Spermatophyta</taxon>
        <taxon>Magnoliopsida</taxon>
        <taxon>eudicotyledons</taxon>
        <taxon>Gunneridae</taxon>
        <taxon>Pentapetalae</taxon>
        <taxon>Caryophyllales</taxon>
        <taxon>Cactineae</taxon>
        <taxon>Cactaceae</taxon>
        <taxon>Cactoideae</taxon>
        <taxon>Echinocereeae</taxon>
        <taxon>Carnegiea</taxon>
    </lineage>
</organism>
<evidence type="ECO:0000313" key="2">
    <source>
        <dbReference type="Proteomes" id="UP001153076"/>
    </source>
</evidence>